<keyword evidence="8" id="KW-1185">Reference proteome</keyword>
<dbReference type="Gene3D" id="3.10.20.90">
    <property type="entry name" value="Phosphatidylinositol 3-kinase Catalytic Subunit, Chain A, domain 1"/>
    <property type="match status" value="1"/>
</dbReference>
<dbReference type="PROSITE" id="PS51371">
    <property type="entry name" value="CBS"/>
    <property type="match status" value="4"/>
</dbReference>
<proteinExistence type="predicted"/>
<evidence type="ECO:0000256" key="1">
    <source>
        <dbReference type="ARBA" id="ARBA00022737"/>
    </source>
</evidence>
<dbReference type="InterPro" id="IPR000644">
    <property type="entry name" value="CBS_dom"/>
</dbReference>
<feature type="domain" description="CBS" evidence="5">
    <location>
        <begin position="278"/>
        <end position="343"/>
    </location>
</feature>
<feature type="domain" description="CBS" evidence="5">
    <location>
        <begin position="171"/>
        <end position="227"/>
    </location>
</feature>
<dbReference type="Pfam" id="PF00571">
    <property type="entry name" value="CBS"/>
    <property type="match status" value="4"/>
</dbReference>
<accession>A0AAW0GV74</accession>
<dbReference type="SUPFAM" id="SSF54631">
    <property type="entry name" value="CBS-domain pair"/>
    <property type="match status" value="2"/>
</dbReference>
<dbReference type="CDD" id="cd17782">
    <property type="entry name" value="CBS_pair_MUG70_2"/>
    <property type="match status" value="1"/>
</dbReference>
<dbReference type="Pfam" id="PF00564">
    <property type="entry name" value="PB1"/>
    <property type="match status" value="1"/>
</dbReference>
<dbReference type="PROSITE" id="PS51745">
    <property type="entry name" value="PB1"/>
    <property type="match status" value="1"/>
</dbReference>
<sequence>MSRIPIPSHSPSLNRTAGARSESPVPFPDRAISPLPSGRHRDTPSMSTISSSLAETRKKQTRKDEAIRNKIESQLSRKRTISTPHRPTGRRTKTNVQKGTVAALKPSAALTVPENLTVAEASQLCAAKRTDCVLVVDDEEGLSGIFTAKDLAYRVTAEGLDPHSTHVSAIMTRSPMVTRDTTSATEALQLMVTRHFRHLPVCNEEGNVVGLLDITKVFHEALDKVERSSSASEKLYNALAGVQSELGGGVANPQTAAMLSYVEALREKTALPDLTTVMDSRTSPATVSPKTTVKEVAKLMKERRTTAVCVMEPAGPGSTQPKIAGIFTSKDVVLRVIAAGLDAGRCSVVRVMTPHPDTAPPATTVHDALKKMHNGHYLNLPVVEADGRLVAIVDVLKLTYATLEQMNNMTVEAGGGEGGGEAEGGPMWGRFFESIGGGDDGDSVISGSHAHTDAHSRGGHHLNRSVSHFMQSPYSEVHPNDSASVVDDDHISALEGYGRGEGGPSIVGGISVVAPPPVDDGTYVFKFRTPSGRTHRFQSRHDDVEHLRDIISGKLATDPFFTEYEVKDPSELPPDPIDFQLSYTDADGDIVLITSDTDVSDAVKIARAAQQDRVVLFIQGGKGWSAVEEKSKQQAADVAAAAAQETKEVERSEAPSPETTVFTPTPPAPVHVHEEEKVMGIPKDLLLPASISALAAVILGVFTISRLTR</sequence>
<feature type="compositionally biased region" description="Polar residues" evidence="3">
    <location>
        <begin position="44"/>
        <end position="54"/>
    </location>
</feature>
<feature type="region of interest" description="Disordered" evidence="3">
    <location>
        <begin position="1"/>
        <end position="95"/>
    </location>
</feature>
<organism evidence="7 8">
    <name type="scientific">Cerrena zonata</name>
    <dbReference type="NCBI Taxonomy" id="2478898"/>
    <lineage>
        <taxon>Eukaryota</taxon>
        <taxon>Fungi</taxon>
        <taxon>Dikarya</taxon>
        <taxon>Basidiomycota</taxon>
        <taxon>Agaricomycotina</taxon>
        <taxon>Agaricomycetes</taxon>
        <taxon>Polyporales</taxon>
        <taxon>Cerrenaceae</taxon>
        <taxon>Cerrena</taxon>
    </lineage>
</organism>
<keyword evidence="2" id="KW-0129">CBS domain</keyword>
<dbReference type="InterPro" id="IPR051462">
    <property type="entry name" value="CBS_domain-containing"/>
</dbReference>
<feature type="domain" description="CBS" evidence="5">
    <location>
        <begin position="104"/>
        <end position="162"/>
    </location>
</feature>
<keyword evidence="4" id="KW-0472">Membrane</keyword>
<dbReference type="SMART" id="SM00116">
    <property type="entry name" value="CBS"/>
    <property type="match status" value="4"/>
</dbReference>
<dbReference type="PANTHER" id="PTHR48108">
    <property type="entry name" value="CBS DOMAIN-CONTAINING PROTEIN CBSX2, CHLOROPLASTIC"/>
    <property type="match status" value="1"/>
</dbReference>
<keyword evidence="4" id="KW-1133">Transmembrane helix</keyword>
<feature type="transmembrane region" description="Helical" evidence="4">
    <location>
        <begin position="685"/>
        <end position="704"/>
    </location>
</feature>
<dbReference type="AlphaFoldDB" id="A0AAW0GV74"/>
<feature type="domain" description="PB1" evidence="6">
    <location>
        <begin position="520"/>
        <end position="621"/>
    </location>
</feature>
<evidence type="ECO:0000259" key="5">
    <source>
        <dbReference type="PROSITE" id="PS51371"/>
    </source>
</evidence>
<dbReference type="CDD" id="cd17781">
    <property type="entry name" value="CBS_pair_MUG70_1"/>
    <property type="match status" value="1"/>
</dbReference>
<dbReference type="PANTHER" id="PTHR48108:SF26">
    <property type="entry name" value="CBS DOMAIN-CONTAINING PROTEIN DDB_G0289609"/>
    <property type="match status" value="1"/>
</dbReference>
<feature type="domain" description="CBS" evidence="5">
    <location>
        <begin position="352"/>
        <end position="409"/>
    </location>
</feature>
<dbReference type="Proteomes" id="UP001385951">
    <property type="component" value="Unassembled WGS sequence"/>
</dbReference>
<reference evidence="7 8" key="1">
    <citation type="submission" date="2022-09" db="EMBL/GenBank/DDBJ databases">
        <authorList>
            <person name="Palmer J.M."/>
        </authorList>
    </citation>
    <scope>NUCLEOTIDE SEQUENCE [LARGE SCALE GENOMIC DNA]</scope>
    <source>
        <strain evidence="7 8">DSM 7382</strain>
    </source>
</reference>
<dbReference type="EMBL" id="JASBNA010000002">
    <property type="protein sequence ID" value="KAK7694383.1"/>
    <property type="molecule type" value="Genomic_DNA"/>
</dbReference>
<protein>
    <recommendedName>
        <fullName evidence="9">CBS-domain-containing protein</fullName>
    </recommendedName>
</protein>
<evidence type="ECO:0000313" key="8">
    <source>
        <dbReference type="Proteomes" id="UP001385951"/>
    </source>
</evidence>
<evidence type="ECO:0000256" key="2">
    <source>
        <dbReference type="PROSITE-ProRule" id="PRU00703"/>
    </source>
</evidence>
<keyword evidence="4" id="KW-0812">Transmembrane</keyword>
<dbReference type="Gene3D" id="3.10.580.10">
    <property type="entry name" value="CBS-domain"/>
    <property type="match status" value="2"/>
</dbReference>
<evidence type="ECO:0000256" key="4">
    <source>
        <dbReference type="SAM" id="Phobius"/>
    </source>
</evidence>
<evidence type="ECO:0000259" key="6">
    <source>
        <dbReference type="PROSITE" id="PS51745"/>
    </source>
</evidence>
<dbReference type="InterPro" id="IPR046342">
    <property type="entry name" value="CBS_dom_sf"/>
</dbReference>
<name>A0AAW0GV74_9APHY</name>
<evidence type="ECO:0000256" key="3">
    <source>
        <dbReference type="SAM" id="MobiDB-lite"/>
    </source>
</evidence>
<comment type="caution">
    <text evidence="7">The sequence shown here is derived from an EMBL/GenBank/DDBJ whole genome shotgun (WGS) entry which is preliminary data.</text>
</comment>
<feature type="compositionally biased region" description="Basic and acidic residues" evidence="3">
    <location>
        <begin position="55"/>
        <end position="71"/>
    </location>
</feature>
<dbReference type="InterPro" id="IPR053793">
    <property type="entry name" value="PB1-like"/>
</dbReference>
<feature type="region of interest" description="Disordered" evidence="3">
    <location>
        <begin position="642"/>
        <end position="669"/>
    </location>
</feature>
<evidence type="ECO:0008006" key="9">
    <source>
        <dbReference type="Google" id="ProtNLM"/>
    </source>
</evidence>
<dbReference type="InterPro" id="IPR000270">
    <property type="entry name" value="PB1_dom"/>
</dbReference>
<gene>
    <name evidence="7" type="ORF">QCA50_001569</name>
</gene>
<keyword evidence="1" id="KW-0677">Repeat</keyword>
<evidence type="ECO:0000313" key="7">
    <source>
        <dbReference type="EMBL" id="KAK7694383.1"/>
    </source>
</evidence>
<dbReference type="SUPFAM" id="SSF54277">
    <property type="entry name" value="CAD &amp; PB1 domains"/>
    <property type="match status" value="1"/>
</dbReference>